<dbReference type="Proteomes" id="UP001169069">
    <property type="component" value="Unassembled WGS sequence"/>
</dbReference>
<dbReference type="SUPFAM" id="SSF53218">
    <property type="entry name" value="Molybdenum cofactor biosynthesis proteins"/>
    <property type="match status" value="1"/>
</dbReference>
<comment type="function">
    <text evidence="1 6">Catalyzes the insertion of molybdate into adenylated molybdopterin with the concomitant release of AMP.</text>
</comment>
<dbReference type="InterPro" id="IPR036688">
    <property type="entry name" value="MoeA_C_domain_IV_sf"/>
</dbReference>
<dbReference type="PANTHER" id="PTHR10192">
    <property type="entry name" value="MOLYBDOPTERIN BIOSYNTHESIS PROTEIN"/>
    <property type="match status" value="1"/>
</dbReference>
<comment type="caution">
    <text evidence="8">The sequence shown here is derived from an EMBL/GenBank/DDBJ whole genome shotgun (WGS) entry which is preliminary data.</text>
</comment>
<dbReference type="SUPFAM" id="SSF63867">
    <property type="entry name" value="MoeA C-terminal domain-like"/>
    <property type="match status" value="1"/>
</dbReference>
<dbReference type="Gene3D" id="2.40.340.10">
    <property type="entry name" value="MoeA, C-terminal, domain IV"/>
    <property type="match status" value="1"/>
</dbReference>
<evidence type="ECO:0000259" key="7">
    <source>
        <dbReference type="SMART" id="SM00852"/>
    </source>
</evidence>
<dbReference type="EC" id="2.10.1.1" evidence="6"/>
<keyword evidence="6" id="KW-0460">Magnesium</keyword>
<dbReference type="InterPro" id="IPR036425">
    <property type="entry name" value="MoaB/Mog-like_dom_sf"/>
</dbReference>
<reference evidence="8" key="1">
    <citation type="submission" date="2023-01" db="EMBL/GenBank/DDBJ databases">
        <title>Sulfurovum sp. zt1-1 genome assembly.</title>
        <authorList>
            <person name="Wang J."/>
        </authorList>
    </citation>
    <scope>NUCLEOTIDE SEQUENCE</scope>
    <source>
        <strain evidence="8">Zt1-1</strain>
    </source>
</reference>
<keyword evidence="4 6" id="KW-0501">Molybdenum cofactor biosynthesis</keyword>
<accession>A0ABT7QZK8</accession>
<evidence type="ECO:0000256" key="6">
    <source>
        <dbReference type="RuleBase" id="RU365090"/>
    </source>
</evidence>
<comment type="catalytic activity">
    <reaction evidence="5">
        <text>adenylyl-molybdopterin + molybdate = Mo-molybdopterin + AMP + H(+)</text>
        <dbReference type="Rhea" id="RHEA:35047"/>
        <dbReference type="ChEBI" id="CHEBI:15378"/>
        <dbReference type="ChEBI" id="CHEBI:36264"/>
        <dbReference type="ChEBI" id="CHEBI:62727"/>
        <dbReference type="ChEBI" id="CHEBI:71302"/>
        <dbReference type="ChEBI" id="CHEBI:456215"/>
        <dbReference type="EC" id="2.10.1.1"/>
    </reaction>
</comment>
<sequence length="408" mass="44493">MLVSIPQALDLINEKVTPLDGEIIPIEYSVGRVVQDSYTANFNLPRFDNSAMDGYAVKVSDAGSTVLCTQVIYAGDNPSIELKIGHAIKIMTGAPIPKGCEAIVPIEDVTIEQDKVTLPGNIKMGNFIRLAGEDIAKDTTYLHQGEVINAYTVASLASQGVTHITVNRKIKIAIFGTGDELRPHFEKIEDHQLYNSNSPMFLTRSKELGCEVRFIRSSADTLEALQDSVASVLDADIIITSGGVSVGDKDFTKEAFTNLGMQIHFEKVDIKPGRPTVFGTIGRTVVVNLPGNPLASMVNYELFIRAIIRKMSGRNDARHGTVTTIMGEELKLKGGKTTALLGTFDGKSFTPIHNQKPGMVSPMQKADGMILLSPDIAHLSINSTVKMIPLRWESCTEKTEDLINRFSE</sequence>
<keyword evidence="6" id="KW-0500">Molybdenum</keyword>
<comment type="cofactor">
    <cofactor evidence="6">
        <name>Mg(2+)</name>
        <dbReference type="ChEBI" id="CHEBI:18420"/>
    </cofactor>
</comment>
<feature type="domain" description="MoaB/Mog" evidence="7">
    <location>
        <begin position="173"/>
        <end position="310"/>
    </location>
</feature>
<keyword evidence="9" id="KW-1185">Reference proteome</keyword>
<evidence type="ECO:0000256" key="2">
    <source>
        <dbReference type="ARBA" id="ARBA00005046"/>
    </source>
</evidence>
<protein>
    <recommendedName>
        <fullName evidence="6">Molybdopterin molybdenumtransferase</fullName>
        <ecNumber evidence="6">2.10.1.1</ecNumber>
    </recommendedName>
</protein>
<keyword evidence="6" id="KW-0808">Transferase</keyword>
<dbReference type="Pfam" id="PF03454">
    <property type="entry name" value="MoeA_C"/>
    <property type="match status" value="1"/>
</dbReference>
<dbReference type="Pfam" id="PF00994">
    <property type="entry name" value="MoCF_biosynth"/>
    <property type="match status" value="1"/>
</dbReference>
<evidence type="ECO:0000256" key="4">
    <source>
        <dbReference type="ARBA" id="ARBA00023150"/>
    </source>
</evidence>
<dbReference type="Gene3D" id="3.40.980.10">
    <property type="entry name" value="MoaB/Mog-like domain"/>
    <property type="match status" value="1"/>
</dbReference>
<dbReference type="NCBIfam" id="TIGR00177">
    <property type="entry name" value="molyb_syn"/>
    <property type="match status" value="1"/>
</dbReference>
<organism evidence="8 9">
    <name type="scientific">Sulfurovum zhangzhouensis</name>
    <dbReference type="NCBI Taxonomy" id="3019067"/>
    <lineage>
        <taxon>Bacteria</taxon>
        <taxon>Pseudomonadati</taxon>
        <taxon>Campylobacterota</taxon>
        <taxon>Epsilonproteobacteria</taxon>
        <taxon>Campylobacterales</taxon>
        <taxon>Sulfurovaceae</taxon>
        <taxon>Sulfurovum</taxon>
    </lineage>
</organism>
<dbReference type="RefSeq" id="WP_289414063.1">
    <property type="nucleotide sequence ID" value="NZ_JAQIBD010000003.1"/>
</dbReference>
<evidence type="ECO:0000313" key="9">
    <source>
        <dbReference type="Proteomes" id="UP001169069"/>
    </source>
</evidence>
<dbReference type="SMART" id="SM00852">
    <property type="entry name" value="MoCF_biosynth"/>
    <property type="match status" value="1"/>
</dbReference>
<dbReference type="InterPro" id="IPR005110">
    <property type="entry name" value="MoeA_linker/N"/>
</dbReference>
<comment type="similarity">
    <text evidence="3 6">Belongs to the MoeA family.</text>
</comment>
<name>A0ABT7QZK8_9BACT</name>
<keyword evidence="6" id="KW-0479">Metal-binding</keyword>
<evidence type="ECO:0000313" key="8">
    <source>
        <dbReference type="EMBL" id="MDM5272276.1"/>
    </source>
</evidence>
<dbReference type="InterPro" id="IPR036135">
    <property type="entry name" value="MoeA_linker/N_sf"/>
</dbReference>
<dbReference type="PANTHER" id="PTHR10192:SF5">
    <property type="entry name" value="GEPHYRIN"/>
    <property type="match status" value="1"/>
</dbReference>
<dbReference type="InterPro" id="IPR038987">
    <property type="entry name" value="MoeA-like"/>
</dbReference>
<dbReference type="CDD" id="cd00887">
    <property type="entry name" value="MoeA"/>
    <property type="match status" value="1"/>
</dbReference>
<dbReference type="EMBL" id="JAQIBD010000003">
    <property type="protein sequence ID" value="MDM5272276.1"/>
    <property type="molecule type" value="Genomic_DNA"/>
</dbReference>
<dbReference type="Gene3D" id="3.90.105.10">
    <property type="entry name" value="Molybdopterin biosynthesis moea protein, domain 2"/>
    <property type="match status" value="1"/>
</dbReference>
<evidence type="ECO:0000256" key="1">
    <source>
        <dbReference type="ARBA" id="ARBA00002901"/>
    </source>
</evidence>
<dbReference type="SUPFAM" id="SSF63882">
    <property type="entry name" value="MoeA N-terminal region -like"/>
    <property type="match status" value="1"/>
</dbReference>
<evidence type="ECO:0000256" key="3">
    <source>
        <dbReference type="ARBA" id="ARBA00010763"/>
    </source>
</evidence>
<dbReference type="InterPro" id="IPR005111">
    <property type="entry name" value="MoeA_C_domain_IV"/>
</dbReference>
<gene>
    <name evidence="8" type="ORF">PGH07_08790</name>
</gene>
<comment type="pathway">
    <text evidence="2 6">Cofactor biosynthesis; molybdopterin biosynthesis.</text>
</comment>
<dbReference type="InterPro" id="IPR001453">
    <property type="entry name" value="MoaB/Mog_dom"/>
</dbReference>
<proteinExistence type="inferred from homology"/>
<evidence type="ECO:0000256" key="5">
    <source>
        <dbReference type="ARBA" id="ARBA00047317"/>
    </source>
</evidence>
<dbReference type="Pfam" id="PF03453">
    <property type="entry name" value="MoeA_N"/>
    <property type="match status" value="1"/>
</dbReference>
<dbReference type="Gene3D" id="2.170.190.11">
    <property type="entry name" value="Molybdopterin biosynthesis moea protein, domain 3"/>
    <property type="match status" value="1"/>
</dbReference>